<evidence type="ECO:0000313" key="2">
    <source>
        <dbReference type="EMBL" id="KAB7495724.1"/>
    </source>
</evidence>
<comment type="caution">
    <text evidence="2">The sequence shown here is derived from an EMBL/GenBank/DDBJ whole genome shotgun (WGS) entry which is preliminary data.</text>
</comment>
<accession>A0A5N5SNQ6</accession>
<name>A0A5N5SNQ6_9CRUS</name>
<dbReference type="AlphaFoldDB" id="A0A5N5SNQ6"/>
<dbReference type="InterPro" id="IPR037120">
    <property type="entry name" value="Haem_peroxidase_sf_animal"/>
</dbReference>
<evidence type="ECO:0000313" key="3">
    <source>
        <dbReference type="Proteomes" id="UP000326759"/>
    </source>
</evidence>
<keyword evidence="3" id="KW-1185">Reference proteome</keyword>
<gene>
    <name evidence="2" type="primary">Epx</name>
    <name evidence="2" type="ORF">Anas_08799</name>
</gene>
<dbReference type="Gene3D" id="1.10.640.10">
    <property type="entry name" value="Haem peroxidase domain superfamily, animal type"/>
    <property type="match status" value="2"/>
</dbReference>
<dbReference type="InterPro" id="IPR010255">
    <property type="entry name" value="Haem_peroxidase_sf"/>
</dbReference>
<evidence type="ECO:0000256" key="1">
    <source>
        <dbReference type="ARBA" id="ARBA00022559"/>
    </source>
</evidence>
<keyword evidence="1 2" id="KW-0575">Peroxidase</keyword>
<dbReference type="SUPFAM" id="SSF48113">
    <property type="entry name" value="Heme-dependent peroxidases"/>
    <property type="match status" value="2"/>
</dbReference>
<dbReference type="OrthoDB" id="6380773at2759"/>
<dbReference type="PANTHER" id="PTHR11475:SF109">
    <property type="entry name" value="CHORION PEROXIDASE-LIKE PROTEIN"/>
    <property type="match status" value="1"/>
</dbReference>
<protein>
    <submittedName>
        <fullName evidence="2">Eosinophil peroxidase</fullName>
    </submittedName>
</protein>
<sequence length="350" mass="38925">MDQLAFKRQTRTCPFSSIDCSTIPNVNKYRTIDGTCNNLGDPYCGASDIPFDRWKPRSPSGSDFRCPSGPRARDVSFKMNNECFANHCDGISLMVMQWGQFIDHDLVFTPEEIGSLEYHLIVIPFIAKFILLEEDNCCEDFQTSTTTSKCVPIDVTGDPFYSSLTTTVNCLPFLRSKEANPACADTGDRETINELTAYLDASMIYGSTETISDSLRTFIGGKLKVHDDPSELSHETLTCPGLTHDVCPRSFLPVRGTSKRFFAALVHDIDLFPAGIAEYEVPGGLVGPTFACIIAEYFSDLKFGDRFWFQKSGVFTSGDFNLPTDVGYEILFPISTKSCLICEVYGESKR</sequence>
<dbReference type="EMBL" id="SEYY01022187">
    <property type="protein sequence ID" value="KAB7495724.1"/>
    <property type="molecule type" value="Genomic_DNA"/>
</dbReference>
<dbReference type="PROSITE" id="PS50292">
    <property type="entry name" value="PEROXIDASE_3"/>
    <property type="match status" value="1"/>
</dbReference>
<dbReference type="GO" id="GO:0004601">
    <property type="term" value="F:peroxidase activity"/>
    <property type="evidence" value="ECO:0007669"/>
    <property type="project" value="UniProtKB-KW"/>
</dbReference>
<proteinExistence type="predicted"/>
<dbReference type="GO" id="GO:0006979">
    <property type="term" value="P:response to oxidative stress"/>
    <property type="evidence" value="ECO:0007669"/>
    <property type="project" value="InterPro"/>
</dbReference>
<organism evidence="2 3">
    <name type="scientific">Armadillidium nasatum</name>
    <dbReference type="NCBI Taxonomy" id="96803"/>
    <lineage>
        <taxon>Eukaryota</taxon>
        <taxon>Metazoa</taxon>
        <taxon>Ecdysozoa</taxon>
        <taxon>Arthropoda</taxon>
        <taxon>Crustacea</taxon>
        <taxon>Multicrustacea</taxon>
        <taxon>Malacostraca</taxon>
        <taxon>Eumalacostraca</taxon>
        <taxon>Peracarida</taxon>
        <taxon>Isopoda</taxon>
        <taxon>Oniscidea</taxon>
        <taxon>Crinocheta</taxon>
        <taxon>Armadillidiidae</taxon>
        <taxon>Armadillidium</taxon>
    </lineage>
</organism>
<dbReference type="Pfam" id="PF03098">
    <property type="entry name" value="An_peroxidase"/>
    <property type="match status" value="2"/>
</dbReference>
<dbReference type="PANTHER" id="PTHR11475">
    <property type="entry name" value="OXIDASE/PEROXIDASE"/>
    <property type="match status" value="1"/>
</dbReference>
<reference evidence="2 3" key="1">
    <citation type="journal article" date="2019" name="PLoS Biol.">
        <title>Sex chromosomes control vertical transmission of feminizing Wolbachia symbionts in an isopod.</title>
        <authorList>
            <person name="Becking T."/>
            <person name="Chebbi M.A."/>
            <person name="Giraud I."/>
            <person name="Moumen B."/>
            <person name="Laverre T."/>
            <person name="Caubet Y."/>
            <person name="Peccoud J."/>
            <person name="Gilbert C."/>
            <person name="Cordaux R."/>
        </authorList>
    </citation>
    <scope>NUCLEOTIDE SEQUENCE [LARGE SCALE GENOMIC DNA]</scope>
    <source>
        <strain evidence="2">ANa2</strain>
        <tissue evidence="2">Whole body excluding digestive tract and cuticle</tissue>
    </source>
</reference>
<keyword evidence="1 2" id="KW-0560">Oxidoreductase</keyword>
<dbReference type="Proteomes" id="UP000326759">
    <property type="component" value="Unassembled WGS sequence"/>
</dbReference>
<dbReference type="InterPro" id="IPR019791">
    <property type="entry name" value="Haem_peroxidase_animal"/>
</dbReference>
<dbReference type="GO" id="GO:0020037">
    <property type="term" value="F:heme binding"/>
    <property type="evidence" value="ECO:0007669"/>
    <property type="project" value="InterPro"/>
</dbReference>